<keyword evidence="2" id="KW-1185">Reference proteome</keyword>
<comment type="caution">
    <text evidence="1">The sequence shown here is derived from an EMBL/GenBank/DDBJ whole genome shotgun (WGS) entry which is preliminary data.</text>
</comment>
<organism evidence="1 2">
    <name type="scientific">Trifolium pratense</name>
    <name type="common">Red clover</name>
    <dbReference type="NCBI Taxonomy" id="57577"/>
    <lineage>
        <taxon>Eukaryota</taxon>
        <taxon>Viridiplantae</taxon>
        <taxon>Streptophyta</taxon>
        <taxon>Embryophyta</taxon>
        <taxon>Tracheophyta</taxon>
        <taxon>Spermatophyta</taxon>
        <taxon>Magnoliopsida</taxon>
        <taxon>eudicotyledons</taxon>
        <taxon>Gunneridae</taxon>
        <taxon>Pentapetalae</taxon>
        <taxon>rosids</taxon>
        <taxon>fabids</taxon>
        <taxon>Fabales</taxon>
        <taxon>Fabaceae</taxon>
        <taxon>Papilionoideae</taxon>
        <taxon>50 kb inversion clade</taxon>
        <taxon>NPAAA clade</taxon>
        <taxon>Hologalegina</taxon>
        <taxon>IRL clade</taxon>
        <taxon>Trifolieae</taxon>
        <taxon>Trifolium</taxon>
    </lineage>
</organism>
<proteinExistence type="predicted"/>
<sequence length="488" mass="56304">MWVYFFEICNERQIWNLKAWFSASFSLKEKVEIIIVDEEVLLPKLTIWNSLTNNFTQHGIHGEFFKHFNGMKLLGQLCLKNFISLLSGCINQYVLQNVKNMHSYVFTCDFQTGLICVACWITVSHPLHWRYIAAKNGETFAIIVASRVTIGVSIRTFTVAQKYNNGMSVFIISFSLVIKQPSMSLIEVLLLQNHFLRKDNMVKLQDLCSSAFELNIDKDSKLCGYATKGNFNLVNNIVDPLLQILEIEKDYIISGTLAHATTVFSDFLVWYGLLERSIEHANDVHKFHLSFSSLGYKSLATFLMVTWNISGCCSEELFHLVNVKIMVLNSSVKIIPWDPGKLNAFMAKVACECYWRNFLSIYCLLNWVFGRRNHFQPLPTGLNEESQLEAEPEEALDTRRNDQGEVEVLVKWEGLPEFENSWELASKMRKEFPRFLLEVKENFEGGGIDSYDIFYKRKRGQKDTANHSLIGMFPYSAREEKIDVDQID</sequence>
<protein>
    <submittedName>
        <fullName evidence="1">Uncharacterized protein</fullName>
    </submittedName>
</protein>
<name>A0ACB0MD04_TRIPR</name>
<gene>
    <name evidence="1" type="ORF">MILVUS5_LOCUS40592</name>
</gene>
<dbReference type="EMBL" id="CASHSV030000823">
    <property type="protein sequence ID" value="CAJ2678278.1"/>
    <property type="molecule type" value="Genomic_DNA"/>
</dbReference>
<evidence type="ECO:0000313" key="2">
    <source>
        <dbReference type="Proteomes" id="UP001177021"/>
    </source>
</evidence>
<reference evidence="1" key="1">
    <citation type="submission" date="2023-10" db="EMBL/GenBank/DDBJ databases">
        <authorList>
            <person name="Rodriguez Cubillos JULIANA M."/>
            <person name="De Vega J."/>
        </authorList>
    </citation>
    <scope>NUCLEOTIDE SEQUENCE</scope>
</reference>
<dbReference type="Proteomes" id="UP001177021">
    <property type="component" value="Unassembled WGS sequence"/>
</dbReference>
<accession>A0ACB0MD04</accession>
<evidence type="ECO:0000313" key="1">
    <source>
        <dbReference type="EMBL" id="CAJ2678278.1"/>
    </source>
</evidence>